<evidence type="ECO:0000256" key="1">
    <source>
        <dbReference type="SAM" id="MobiDB-lite"/>
    </source>
</evidence>
<feature type="compositionally biased region" description="Basic residues" evidence="1">
    <location>
        <begin position="238"/>
        <end position="251"/>
    </location>
</feature>
<dbReference type="EMBL" id="UPHQ01000252">
    <property type="protein sequence ID" value="VBA43853.1"/>
    <property type="molecule type" value="Genomic_DNA"/>
</dbReference>
<feature type="compositionally biased region" description="Low complexity" evidence="1">
    <location>
        <begin position="56"/>
        <end position="102"/>
    </location>
</feature>
<name>A0A498QG79_9MYCO</name>
<dbReference type="AlphaFoldDB" id="A0A498QG79"/>
<evidence type="ECO:0000313" key="2">
    <source>
        <dbReference type="EMBL" id="VBA43853.1"/>
    </source>
</evidence>
<reference evidence="2 3" key="1">
    <citation type="submission" date="2018-09" db="EMBL/GenBank/DDBJ databases">
        <authorList>
            <person name="Tagini F."/>
        </authorList>
    </citation>
    <scope>NUCLEOTIDE SEQUENCE [LARGE SCALE GENOMIC DNA]</scope>
    <source>
        <strain evidence="2 3">MK13</strain>
    </source>
</reference>
<feature type="region of interest" description="Disordered" evidence="1">
    <location>
        <begin position="1"/>
        <end position="158"/>
    </location>
</feature>
<dbReference type="Proteomes" id="UP000267289">
    <property type="component" value="Unassembled WGS sequence"/>
</dbReference>
<organism evidence="2 3">
    <name type="scientific">Mycobacterium innocens</name>
    <dbReference type="NCBI Taxonomy" id="2341083"/>
    <lineage>
        <taxon>Bacteria</taxon>
        <taxon>Bacillati</taxon>
        <taxon>Actinomycetota</taxon>
        <taxon>Actinomycetes</taxon>
        <taxon>Mycobacteriales</taxon>
        <taxon>Mycobacteriaceae</taxon>
        <taxon>Mycobacterium</taxon>
    </lineage>
</organism>
<feature type="compositionally biased region" description="Basic residues" evidence="1">
    <location>
        <begin position="1"/>
        <end position="13"/>
    </location>
</feature>
<sequence length="278" mass="29334">MARGRAGRGHRVGGRVIAGSALPTGATGTGGSEPLITGAAGPAVTTHAGRRGGRTGRTQSADAAGAAAAEDQSTGTTVSSGTAGRAAARIGGPAGPAVTAGAEQERRPTGPATATGGAGGRTRRARPAIAAVAPQPSTGTTRLPGARRPIGARAKQRAPRELLDRRIDGVLHPRGRRRGRLQRRRAGGLSGRIQEPTAIQRLHELVMKQRHLRAQLLKLLGVTTKQLRNRRRHFVLSRRHNRRRRARRRHTGLPDRRPQAGQAGRRCGQLVGRGEQER</sequence>
<accession>A0A498QG79</accession>
<gene>
    <name evidence="2" type="ORF">LAUMK13_04714</name>
</gene>
<keyword evidence="3" id="KW-1185">Reference proteome</keyword>
<feature type="region of interest" description="Disordered" evidence="1">
    <location>
        <begin position="238"/>
        <end position="278"/>
    </location>
</feature>
<proteinExistence type="predicted"/>
<evidence type="ECO:0000313" key="3">
    <source>
        <dbReference type="Proteomes" id="UP000267289"/>
    </source>
</evidence>
<protein>
    <submittedName>
        <fullName evidence="2">Uncharacterized protein</fullName>
    </submittedName>
</protein>